<sequence>MEPAGIACHSSCEGIFTFRIRRLSAIKWTGRFTVQSPSIHRNTGSIIQPTVTPDARAATDLQQRAEQPRQRSSHSLSSVGKRALKSVGKLFQKSKAPQQKAATPPTAKNVKTPPPASNVATPRNKARESGFSNSSPQNTHSAPKSILRNHPNQASSSGARTHEIHPEAAPRKNLRVRFDLPQDRLERSPSYLDSDNPMTDEEAVANATRQFRSPDSRLQGSDGTRISMLATDPDQPSSSGSKIGDSDGPIPPREPMLWRSNGGRFELKDEKLVRNSEPQGSIQLDAKGKPDFSTFNTPGLAPLLDSILATPKQTYLAHQSKDGVHGHQLLQANGHLLHLAQDDSSLAVIRSSNEALLIEGKKPPAVKMEREDGNIHIDTASGRKTQELPGKAHIAHITNVLLSHDGERMRVHEDRLYQFDPISTRWKIPEGVEDTAFNSLSTGGNGSVYAKSDDAVVDLSSPFMPHVEVEDLQSFSVAPDNRAALLSGKTTQAILLTDMSPVIGGLTPKKTKGLELDGGKAQAAAVGLSGDKLFIADTQGRLYSADRSAFEGDDPKLKLMPEQANFQLEGVPLGGHNRVTGFINGDDGGVHALIKNRQGETHSHALDEQSSKLQSGWNLTNALVLNNNRGLTMPPPPTAADRLNLDRAGLVGLSEGRIQRWDATPECWKDAGIKDIDRLQRGADSNAYVLKGGKLHALKIAAEHPNMAFDRNTALAQTARSTKVEMGKEIEGLDDRVIKAFAMVSNKRFVALDDQNKLTAHSKDHKPVTLEIPGLEGDIKSLSLDEKHNLHALTSTGGLYCLPKEAWQSTKLGDQLRARWTPVALPGGQPVKALFTNDDNVLSAQIEDAEGKGLMQLKAGLWQRFEQRPVEENGLNDVHSRITGSNKTWRIPKTGLTLRMDVNTFGRSGVEKSKKASTSEFIRANIYKNTAETPRWMKNVGDHIQHRYQGRLGLKEVYETESMLFKQLELIHESGGRPPARGQDLKARITALEAKLGPQGATLVKELETLRDELENHSYTALMSIGQSYGKAKNLKQQDGILNQHGELAKPSVRMQFGKKLADLGTKLNFKSSGHDLVKELQDALTQVAPSAENPTKKLLGTLKHQGLKLSHQKADIPLGQRRDASEDHGLSKARLALDLVTLKSLGALLDQVEQLPPQSDIEPLQKKLATLRDVTYGENPVKVVTDMGFTDNKALESGYESVKTFLKSFKKADHAVSVNMRAATGSKDQAELAGKFKSMLKQLEHGDDEVGLQRSYGVNLTTPFIILADKATGLWPTAGATGNRNYILNAERCEGGVTLYLISEGAGNVSGGFGAGKDYWPGFFDANNPARSVDVGNNRTLTPNFRLGVDVTATVAASQRAGVVFNVPDEDIDAFVDDLFEGQLNPLQVLKKAVDHESYEARRFNFDLTAGGTADIRAGINLTEDRDPNADPNSDSFSAVVRGGFAANITVNLMTYTDYSLTQKNDKTELKEGGKNRPRFLNNVTAGGQLRAQIGGSHTAPTGTPASAPGPTPASQTAANNLGGALNFSVENRTVKRIKFRYNVAKPITTEGLSKLSKGLGEAFLDNTTKAKLAELADPLNARYTGKKPDEVIQAQLDGLEELFADTPPPKDNDKQYKALRDLKRAAVEHRASANKHSVMDNARFETSKTNLSGLTSESILTKIMSSVRDASAPGNATRVAEFMRQDPKLRAMLKEMEGSIGTLARVRLEPKDSLVDKIDEGSLNGTMTQSDLSSLLEDRNEMRIKRLVVFHTATQAENFTSPTPLVSYNSGANVSVTKTLGRINFVYGADQDKPIGYTFDGELSRPSASLKEAAGDLKKEGFELKS</sequence>
<feature type="region of interest" description="Disordered" evidence="1">
    <location>
        <begin position="1494"/>
        <end position="1521"/>
    </location>
</feature>
<feature type="compositionally biased region" description="Low complexity" evidence="1">
    <location>
        <begin position="1500"/>
        <end position="1520"/>
    </location>
</feature>
<protein>
    <submittedName>
        <fullName evidence="2">Type III effector protein AvrE1</fullName>
    </submittedName>
</protein>
<name>A0A3M3MJP0_9PSED</name>
<evidence type="ECO:0000256" key="1">
    <source>
        <dbReference type="SAM" id="MobiDB-lite"/>
    </source>
</evidence>
<dbReference type="EMBL" id="RBPL01000073">
    <property type="protein sequence ID" value="RMN95528.1"/>
    <property type="molecule type" value="Genomic_DNA"/>
</dbReference>
<proteinExistence type="predicted"/>
<dbReference type="Proteomes" id="UP000278062">
    <property type="component" value="Unassembled WGS sequence"/>
</dbReference>
<organism evidence="2 3">
    <name type="scientific">Pseudomonas syringae pv. apii</name>
    <dbReference type="NCBI Taxonomy" id="81036"/>
    <lineage>
        <taxon>Bacteria</taxon>
        <taxon>Pseudomonadati</taxon>
        <taxon>Pseudomonadota</taxon>
        <taxon>Gammaproteobacteria</taxon>
        <taxon>Pseudomonadales</taxon>
        <taxon>Pseudomonadaceae</taxon>
        <taxon>Pseudomonas</taxon>
    </lineage>
</organism>
<evidence type="ECO:0000313" key="3">
    <source>
        <dbReference type="Proteomes" id="UP000278062"/>
    </source>
</evidence>
<gene>
    <name evidence="2" type="ORF">ALQ49_04749</name>
</gene>
<feature type="compositionally biased region" description="Polar residues" evidence="1">
    <location>
        <begin position="207"/>
        <end position="224"/>
    </location>
</feature>
<feature type="compositionally biased region" description="Polar residues" evidence="1">
    <location>
        <begin position="130"/>
        <end position="142"/>
    </location>
</feature>
<evidence type="ECO:0000313" key="2">
    <source>
        <dbReference type="EMBL" id="RMN95528.1"/>
    </source>
</evidence>
<reference evidence="2 3" key="1">
    <citation type="submission" date="2018-08" db="EMBL/GenBank/DDBJ databases">
        <title>Recombination of ecologically and evolutionarily significant loci maintains genetic cohesion in the Pseudomonas syringae species complex.</title>
        <authorList>
            <person name="Dillon M."/>
            <person name="Thakur S."/>
            <person name="Almeida R.N.D."/>
            <person name="Weir B.S."/>
            <person name="Guttman D.S."/>
        </authorList>
    </citation>
    <scope>NUCLEOTIDE SEQUENCE [LARGE SCALE GENOMIC DNA]</scope>
    <source>
        <strain evidence="2 3">1089_5</strain>
    </source>
</reference>
<feature type="compositionally biased region" description="Low complexity" evidence="1">
    <location>
        <begin position="236"/>
        <end position="248"/>
    </location>
</feature>
<dbReference type="InterPro" id="IPR021085">
    <property type="entry name" value="AvrE_T3Es"/>
</dbReference>
<accession>A0A3M3MJP0</accession>
<comment type="caution">
    <text evidence="2">The sequence shown here is derived from an EMBL/GenBank/DDBJ whole genome shotgun (WGS) entry which is preliminary data.</text>
</comment>
<feature type="compositionally biased region" description="Low complexity" evidence="1">
    <location>
        <begin position="93"/>
        <end position="108"/>
    </location>
</feature>
<feature type="compositionally biased region" description="Polar residues" evidence="1">
    <location>
        <begin position="150"/>
        <end position="159"/>
    </location>
</feature>
<dbReference type="Pfam" id="PF11725">
    <property type="entry name" value="AvrE_T3Es"/>
    <property type="match status" value="1"/>
</dbReference>
<feature type="compositionally biased region" description="Basic and acidic residues" evidence="1">
    <location>
        <begin position="160"/>
        <end position="187"/>
    </location>
</feature>
<feature type="region of interest" description="Disordered" evidence="1">
    <location>
        <begin position="59"/>
        <end position="260"/>
    </location>
</feature>